<dbReference type="InterPro" id="IPR023765">
    <property type="entry name" value="SBP_5_CS"/>
</dbReference>
<dbReference type="Gene3D" id="3.10.105.10">
    <property type="entry name" value="Dipeptide-binding Protein, Domain 3"/>
    <property type="match status" value="1"/>
</dbReference>
<dbReference type="CDD" id="cd08492">
    <property type="entry name" value="PBP2_NikA_DppA_OppA_like_15"/>
    <property type="match status" value="1"/>
</dbReference>
<dbReference type="InterPro" id="IPR000914">
    <property type="entry name" value="SBP_5_dom"/>
</dbReference>
<dbReference type="SUPFAM" id="SSF51679">
    <property type="entry name" value="Bacterial luciferase-like"/>
    <property type="match status" value="1"/>
</dbReference>
<feature type="compositionally biased region" description="Basic and acidic residues" evidence="7">
    <location>
        <begin position="349"/>
        <end position="366"/>
    </location>
</feature>
<feature type="compositionally biased region" description="Basic residues" evidence="7">
    <location>
        <begin position="312"/>
        <end position="330"/>
    </location>
</feature>
<reference evidence="11" key="1">
    <citation type="submission" date="2021-11" db="EMBL/GenBank/DDBJ databases">
        <title>Cultivation dependent microbiological survey of springs from the worlds oldest radium mine currently devoted to the extraction of radon-saturated water.</title>
        <authorList>
            <person name="Kapinusova G."/>
            <person name="Smrhova T."/>
            <person name="Strejcek M."/>
            <person name="Suman J."/>
            <person name="Jani K."/>
            <person name="Pajer P."/>
            <person name="Uhlik O."/>
        </authorList>
    </citation>
    <scope>NUCLEOTIDE SEQUENCE [LARGE SCALE GENOMIC DNA]</scope>
    <source>
        <strain evidence="11">J379</strain>
    </source>
</reference>
<keyword evidence="3" id="KW-0288">FMN</keyword>
<dbReference type="Pfam" id="PF00496">
    <property type="entry name" value="SBP_bac_5"/>
    <property type="match status" value="1"/>
</dbReference>
<sequence>MAARLRFNAFTMNCVSHIHHGQWRRPDTRQLDYLDLNTWVDLAKTLERGKFDAIFLADVIGTYDVYGGNRDVAVEEGLQTPVNDPSLLIPALAYATKDIGFAFTQSILQEHPFNYARRLSTLDHITNGRVGWNVVTSYLEDTGRNLGYGGLPPHDERYERADEYLDVIYKLLEASWDDDAVIKDTENGIYADPAKIHNIDHVGKYFDVVGPHVSEPSPQRTPILFQAGASTRGRAFAAKHAEAIFIAGRNPQGAKAHVDEVKQNAAQYGRNPDDILFYQGLSFVVGGTEEEAKRKKAEIDEYASTRGYAAHFARRHRHRRLPVRPRRARREHRDEQGPGHRQGPRRGRARQDVDLRRARPLGDRHADRRHARADRRRAPAVGRRRRRRRERHVPRHARVLRGLRRRRHPRPAGPRPRPARVRPRNAQGKAHRRGFRAPPERPSSRRRAPSRAPAGLALHLPNPPERTMRTPKTLLPLLVLVAGLALAACGGSDSSSGNADEFADAKPVKGGTISYGHEQEPPCLIGGWVQQAYIQRQFSDSLVSQVEEGEIVPWLATDWKVSEDQKTWTFTLKDGVKFTDGTPFDAEAVKTNFETWLNPKSLNPTVDAYIGEYYKSSKVIDDTTFELTLTKPYSPLLSALSQGYFGILSPKQLAKGPEANCEQPIGTGPFIVKKWNRGKNIEFVKNPDYNSAPQNAKHQGPAYVDGITWKFLGDQTLRYGSLTSGESNVIYNVPTVNWKDAKGKFQVQQYITPGRPVTFSLNTAQGVFTDKKVRQAFGYAADRKAAVESAFNDVIPYNGNGSLSQSTPDYDESLADAYPHDVAKANQLLDEAGWTEKNAEGIRTKNGKTLTAKVVYPAGSVVSAEGVTLLQNVQEQAKEAGFDIKLVPSSPSETFSGKYSTPDSYDAITWYWTSPTAGVLYIVWRQNLKDRPNGNNSSFYNNPKLEDTIEAANSTQDEAEQQKLYAEAQQLINEEAAAIGIYTQTTSLASQPELRDVWIENSQGEPVFHDAFFAKKQP</sequence>
<feature type="domain" description="Luciferase-like" evidence="8">
    <location>
        <begin position="28"/>
        <end position="335"/>
    </location>
</feature>
<evidence type="ECO:0000256" key="1">
    <source>
        <dbReference type="ARBA" id="ARBA00004193"/>
    </source>
</evidence>
<keyword evidence="2" id="KW-0285">Flavoprotein</keyword>
<organism evidence="10 11">
    <name type="scientific">Svornostia abyssi</name>
    <dbReference type="NCBI Taxonomy" id="2898438"/>
    <lineage>
        <taxon>Bacteria</taxon>
        <taxon>Bacillati</taxon>
        <taxon>Actinomycetota</taxon>
        <taxon>Thermoleophilia</taxon>
        <taxon>Solirubrobacterales</taxon>
        <taxon>Baekduiaceae</taxon>
        <taxon>Svornostia</taxon>
    </lineage>
</organism>
<protein>
    <submittedName>
        <fullName evidence="10">NtaA/DmoA family FMN-dependent monooxygenase</fullName>
        <ecNumber evidence="10">1.14.-.-</ecNumber>
    </submittedName>
</protein>
<evidence type="ECO:0000313" key="11">
    <source>
        <dbReference type="Proteomes" id="UP001058860"/>
    </source>
</evidence>
<keyword evidence="11" id="KW-1185">Reference proteome</keyword>
<dbReference type="InterPro" id="IPR036661">
    <property type="entry name" value="Luciferase-like_sf"/>
</dbReference>
<dbReference type="Proteomes" id="UP001058860">
    <property type="component" value="Chromosome"/>
</dbReference>
<name>A0ABY5PL26_9ACTN</name>
<dbReference type="SUPFAM" id="SSF53850">
    <property type="entry name" value="Periplasmic binding protein-like II"/>
    <property type="match status" value="1"/>
</dbReference>
<feature type="region of interest" description="Disordered" evidence="7">
    <location>
        <begin position="310"/>
        <end position="468"/>
    </location>
</feature>
<evidence type="ECO:0000256" key="4">
    <source>
        <dbReference type="ARBA" id="ARBA00023002"/>
    </source>
</evidence>
<evidence type="ECO:0000256" key="7">
    <source>
        <dbReference type="SAM" id="MobiDB-lite"/>
    </source>
</evidence>
<proteinExistence type="inferred from homology"/>
<feature type="compositionally biased region" description="Basic residues" evidence="7">
    <location>
        <begin position="417"/>
        <end position="435"/>
    </location>
</feature>
<evidence type="ECO:0000256" key="2">
    <source>
        <dbReference type="ARBA" id="ARBA00022630"/>
    </source>
</evidence>
<dbReference type="PANTHER" id="PTHR30011">
    <property type="entry name" value="ALKANESULFONATE MONOOXYGENASE-RELATED"/>
    <property type="match status" value="1"/>
</dbReference>
<dbReference type="GO" id="GO:0004497">
    <property type="term" value="F:monooxygenase activity"/>
    <property type="evidence" value="ECO:0007669"/>
    <property type="project" value="UniProtKB-KW"/>
</dbReference>
<dbReference type="InterPro" id="IPR016215">
    <property type="entry name" value="NTA_MOA"/>
</dbReference>
<gene>
    <name evidence="10" type="ORF">LRS13_07710</name>
</gene>
<dbReference type="EC" id="1.14.-.-" evidence="10"/>
<evidence type="ECO:0000256" key="5">
    <source>
        <dbReference type="ARBA" id="ARBA00023033"/>
    </source>
</evidence>
<keyword evidence="4 10" id="KW-0560">Oxidoreductase</keyword>
<keyword evidence="5 10" id="KW-0503">Monooxygenase</keyword>
<dbReference type="NCBIfam" id="TIGR03860">
    <property type="entry name" value="FMN_nitrolo"/>
    <property type="match status" value="1"/>
</dbReference>
<dbReference type="PROSITE" id="PS01040">
    <property type="entry name" value="SBP_BACTERIAL_5"/>
    <property type="match status" value="1"/>
</dbReference>
<evidence type="ECO:0000256" key="3">
    <source>
        <dbReference type="ARBA" id="ARBA00022643"/>
    </source>
</evidence>
<dbReference type="Pfam" id="PF00296">
    <property type="entry name" value="Bac_luciferase"/>
    <property type="match status" value="1"/>
</dbReference>
<dbReference type="Gene3D" id="3.40.190.10">
    <property type="entry name" value="Periplasmic binding protein-like II"/>
    <property type="match status" value="1"/>
</dbReference>
<evidence type="ECO:0000256" key="6">
    <source>
        <dbReference type="ARBA" id="ARBA00033748"/>
    </source>
</evidence>
<dbReference type="EMBL" id="CP088295">
    <property type="protein sequence ID" value="UUY05398.1"/>
    <property type="molecule type" value="Genomic_DNA"/>
</dbReference>
<feature type="domain" description="Solute-binding protein family 5" evidence="9">
    <location>
        <begin position="550"/>
        <end position="917"/>
    </location>
</feature>
<dbReference type="RefSeq" id="WP_353865859.1">
    <property type="nucleotide sequence ID" value="NZ_CP088295.1"/>
</dbReference>
<comment type="subcellular location">
    <subcellularLocation>
        <location evidence="1">Cell membrane</location>
        <topology evidence="1">Lipid-anchor</topology>
    </subcellularLocation>
</comment>
<dbReference type="InterPro" id="IPR051260">
    <property type="entry name" value="Diverse_substr_monoxygenases"/>
</dbReference>
<evidence type="ECO:0000313" key="10">
    <source>
        <dbReference type="EMBL" id="UUY05398.1"/>
    </source>
</evidence>
<comment type="similarity">
    <text evidence="6">Belongs to the NtaA/SnaA/DszA monooxygenase family.</text>
</comment>
<feature type="compositionally biased region" description="Basic residues" evidence="7">
    <location>
        <begin position="382"/>
        <end position="410"/>
    </location>
</feature>
<evidence type="ECO:0000259" key="9">
    <source>
        <dbReference type="Pfam" id="PF00496"/>
    </source>
</evidence>
<dbReference type="Gene3D" id="3.20.20.30">
    <property type="entry name" value="Luciferase-like domain"/>
    <property type="match status" value="1"/>
</dbReference>
<evidence type="ECO:0000259" key="8">
    <source>
        <dbReference type="Pfam" id="PF00296"/>
    </source>
</evidence>
<dbReference type="InterPro" id="IPR011251">
    <property type="entry name" value="Luciferase-like_dom"/>
</dbReference>
<dbReference type="PANTHER" id="PTHR30011:SF16">
    <property type="entry name" value="C2H2 FINGER DOMAIN TRANSCRIPTION FACTOR (EUROFUNG)-RELATED"/>
    <property type="match status" value="1"/>
</dbReference>
<accession>A0ABY5PL26</accession>